<dbReference type="Pfam" id="PF02978">
    <property type="entry name" value="SRP_SPB"/>
    <property type="match status" value="1"/>
</dbReference>
<evidence type="ECO:0000313" key="2">
    <source>
        <dbReference type="EMBL" id="OAO12629.1"/>
    </source>
</evidence>
<dbReference type="GO" id="GO:0048500">
    <property type="term" value="C:signal recognition particle"/>
    <property type="evidence" value="ECO:0007669"/>
    <property type="project" value="InterPro"/>
</dbReference>
<evidence type="ECO:0000313" key="3">
    <source>
        <dbReference type="Proteomes" id="UP000078348"/>
    </source>
</evidence>
<reference evidence="2 3" key="1">
    <citation type="submission" date="2016-05" db="EMBL/GenBank/DDBJ databases">
        <title>Nuclear genome of Blastocystis sp. subtype 1 NandII.</title>
        <authorList>
            <person name="Gentekaki E."/>
            <person name="Curtis B."/>
            <person name="Stairs C."/>
            <person name="Eme L."/>
            <person name="Herman E."/>
            <person name="Klimes V."/>
            <person name="Arias M.C."/>
            <person name="Elias M."/>
            <person name="Hilliou F."/>
            <person name="Klute M."/>
            <person name="Malik S.-B."/>
            <person name="Pightling A."/>
            <person name="Rachubinski R."/>
            <person name="Salas D."/>
            <person name="Schlacht A."/>
            <person name="Suga H."/>
            <person name="Archibald J."/>
            <person name="Ball S.G."/>
            <person name="Clark G."/>
            <person name="Dacks J."/>
            <person name="Van Der Giezen M."/>
            <person name="Tsaousis A."/>
            <person name="Roger A."/>
        </authorList>
    </citation>
    <scope>NUCLEOTIDE SEQUENCE [LARGE SCALE GENOMIC DNA]</scope>
    <source>
        <strain evidence="3">ATCC 50177 / NandII</strain>
    </source>
</reference>
<accession>A0A196S9G3</accession>
<sequence>MFASLLVAGCKRASALSLRLPSALAQSSPSFVPQRSFGVFSSIKENLANRAEEKKQKTMDEGFKEMLQKLASYDTFSMKEYKEVFIWLSEKSGANGWKSHIPGVGKMEEVKEMKKYVSILNAMTPLQLAKPQTIKSPDRQKLAQDTKLTVEYVNKVLRMYDQQLVMYKWVHMRKQNSKPIPTTVAEMKDMMSRDHSGITMKDMMKLNPQQSRYQSTRQKIRM</sequence>
<protein>
    <submittedName>
        <fullName evidence="2">Signal recognition particle protein</fullName>
    </submittedName>
</protein>
<dbReference type="EMBL" id="LXWW01000531">
    <property type="protein sequence ID" value="OAO12629.1"/>
    <property type="molecule type" value="Genomic_DNA"/>
</dbReference>
<dbReference type="SUPFAM" id="SSF47446">
    <property type="entry name" value="Signal peptide-binding domain"/>
    <property type="match status" value="1"/>
</dbReference>
<organism evidence="2 3">
    <name type="scientific">Blastocystis sp. subtype 1 (strain ATCC 50177 / NandII)</name>
    <dbReference type="NCBI Taxonomy" id="478820"/>
    <lineage>
        <taxon>Eukaryota</taxon>
        <taxon>Sar</taxon>
        <taxon>Stramenopiles</taxon>
        <taxon>Bigyra</taxon>
        <taxon>Opalozoa</taxon>
        <taxon>Opalinata</taxon>
        <taxon>Blastocystidae</taxon>
        <taxon>Blastocystis</taxon>
    </lineage>
</organism>
<dbReference type="OrthoDB" id="59809at2759"/>
<keyword evidence="3" id="KW-1185">Reference proteome</keyword>
<name>A0A196S9G3_BLAHN</name>
<evidence type="ECO:0000259" key="1">
    <source>
        <dbReference type="Pfam" id="PF02978"/>
    </source>
</evidence>
<dbReference type="InterPro" id="IPR004125">
    <property type="entry name" value="Signal_recog_particle_SRP54_M"/>
</dbReference>
<dbReference type="GO" id="GO:0008312">
    <property type="term" value="F:7S RNA binding"/>
    <property type="evidence" value="ECO:0007669"/>
    <property type="project" value="InterPro"/>
</dbReference>
<comment type="caution">
    <text evidence="2">The sequence shown here is derived from an EMBL/GenBank/DDBJ whole genome shotgun (WGS) entry which is preliminary data.</text>
</comment>
<dbReference type="Gene3D" id="1.10.260.30">
    <property type="entry name" value="Signal recognition particle, SRP54 subunit, M-domain"/>
    <property type="match status" value="1"/>
</dbReference>
<dbReference type="GO" id="GO:0006614">
    <property type="term" value="P:SRP-dependent cotranslational protein targeting to membrane"/>
    <property type="evidence" value="ECO:0007669"/>
    <property type="project" value="InterPro"/>
</dbReference>
<dbReference type="InterPro" id="IPR036891">
    <property type="entry name" value="Signal_recog_part_SRP54_M_sf"/>
</dbReference>
<proteinExistence type="predicted"/>
<gene>
    <name evidence="2" type="ORF">AV274_5726</name>
</gene>
<feature type="domain" description="Signal recognition particle SRP54 subunit M-domain" evidence="1">
    <location>
        <begin position="76"/>
        <end position="163"/>
    </location>
</feature>
<dbReference type="AlphaFoldDB" id="A0A196S9G3"/>
<dbReference type="Proteomes" id="UP000078348">
    <property type="component" value="Unassembled WGS sequence"/>
</dbReference>